<dbReference type="PRINTS" id="PR02008">
    <property type="entry name" value="RCMTFAMILY"/>
</dbReference>
<keyword evidence="3 6" id="KW-0808">Transferase</keyword>
<dbReference type="KEGG" id="haz:A9404_09375"/>
<dbReference type="STRING" id="1860122.A9404_09375"/>
<evidence type="ECO:0000259" key="7">
    <source>
        <dbReference type="PROSITE" id="PS51686"/>
    </source>
</evidence>
<dbReference type="PANTHER" id="PTHR22807">
    <property type="entry name" value="NOP2 YEAST -RELATED NOL1/NOP2/FMU SUN DOMAIN-CONTAINING"/>
    <property type="match status" value="1"/>
</dbReference>
<evidence type="ECO:0000313" key="8">
    <source>
        <dbReference type="EMBL" id="ANJ67572.1"/>
    </source>
</evidence>
<dbReference type="InterPro" id="IPR023267">
    <property type="entry name" value="RCMT"/>
</dbReference>
<reference evidence="8 9" key="1">
    <citation type="submission" date="2016-06" db="EMBL/GenBank/DDBJ databases">
        <title>Insight into the functional genes involving in sulfur oxidation in Pearl River water.</title>
        <authorList>
            <person name="Luo J."/>
            <person name="Tan X."/>
            <person name="Lin W."/>
        </authorList>
    </citation>
    <scope>NUCLEOTIDE SEQUENCE [LARGE SCALE GENOMIC DNA]</scope>
    <source>
        <strain evidence="8 9">LS2</strain>
    </source>
</reference>
<dbReference type="InterPro" id="IPR001678">
    <property type="entry name" value="MeTrfase_RsmB-F_NOP2_dom"/>
</dbReference>
<dbReference type="InterPro" id="IPR035926">
    <property type="entry name" value="NusB-like_sf"/>
</dbReference>
<dbReference type="Gene3D" id="3.40.50.150">
    <property type="entry name" value="Vaccinia Virus protein VP39"/>
    <property type="match status" value="1"/>
</dbReference>
<dbReference type="InterPro" id="IPR049560">
    <property type="entry name" value="MeTrfase_RsmB-F_NOP2_cat"/>
</dbReference>
<dbReference type="EMBL" id="CP016027">
    <property type="protein sequence ID" value="ANJ67572.1"/>
    <property type="molecule type" value="Genomic_DNA"/>
</dbReference>
<dbReference type="OrthoDB" id="9810297at2"/>
<dbReference type="InterPro" id="IPR029063">
    <property type="entry name" value="SAM-dependent_MTases_sf"/>
</dbReference>
<accession>A0A191ZI94</accession>
<dbReference type="Proteomes" id="UP000078596">
    <property type="component" value="Chromosome"/>
</dbReference>
<comment type="caution">
    <text evidence="6">Lacks conserved residue(s) required for the propagation of feature annotation.</text>
</comment>
<evidence type="ECO:0000313" key="9">
    <source>
        <dbReference type="Proteomes" id="UP000078596"/>
    </source>
</evidence>
<comment type="similarity">
    <text evidence="1 6">Belongs to the class I-like SAM-binding methyltransferase superfamily. RsmB/NOP family.</text>
</comment>
<keyword evidence="5 6" id="KW-0694">RNA-binding</keyword>
<gene>
    <name evidence="8" type="ORF">A9404_09375</name>
</gene>
<dbReference type="SUPFAM" id="SSF48013">
    <property type="entry name" value="NusB-like"/>
    <property type="match status" value="1"/>
</dbReference>
<dbReference type="InterPro" id="IPR018314">
    <property type="entry name" value="RsmB/NOL1/NOP2-like_CS"/>
</dbReference>
<dbReference type="GO" id="GO:0008173">
    <property type="term" value="F:RNA methyltransferase activity"/>
    <property type="evidence" value="ECO:0007669"/>
    <property type="project" value="InterPro"/>
</dbReference>
<evidence type="ECO:0000256" key="5">
    <source>
        <dbReference type="ARBA" id="ARBA00022884"/>
    </source>
</evidence>
<dbReference type="SUPFAM" id="SSF53335">
    <property type="entry name" value="S-adenosyl-L-methionine-dependent methyltransferases"/>
    <property type="match status" value="1"/>
</dbReference>
<organism evidence="8 9">
    <name type="scientific">Halothiobacillus diazotrophicus</name>
    <dbReference type="NCBI Taxonomy" id="1860122"/>
    <lineage>
        <taxon>Bacteria</taxon>
        <taxon>Pseudomonadati</taxon>
        <taxon>Pseudomonadota</taxon>
        <taxon>Gammaproteobacteria</taxon>
        <taxon>Chromatiales</taxon>
        <taxon>Halothiobacillaceae</taxon>
        <taxon>Halothiobacillus</taxon>
    </lineage>
</organism>
<evidence type="ECO:0000256" key="3">
    <source>
        <dbReference type="ARBA" id="ARBA00022679"/>
    </source>
</evidence>
<dbReference type="AlphaFoldDB" id="A0A191ZI94"/>
<name>A0A191ZI94_9GAMM</name>
<keyword evidence="4 6" id="KW-0949">S-adenosyl-L-methionine</keyword>
<sequence>MNAIAPQNAPCSALPTIDLPDCRIFPQQLTRAAALIDQIREQGQASDRVLHQAFRAERKLGKRDRLILQTLVFFVLRHWRLLDTLLAPNPTSTLGRLGMALKCAGRLDERLSELTGVDTAVIASPLVMAADPVPALGMQFSLSDADSRRLIEAFGDAAAAVATALLERAPTDLRVNVGGGTRDEVLADLASTGIRGTPIPGLPLGIRIHDSAALTGLPSYRAGAFEIQDAGSQWITAACQAAEGQHVLDLCAGAGGKSLGLAQAVGTRGRILACDVDADRLARLPERSRRAGLNNIECLPIVSGKDPALTQRAPFDRVLVDAPCSGSGTFRRHPELKQADIDLAALCTTQSRLLDEGAMLTRPGGLLVYATCSLWREENEVQVMAFLARHPNWRLTALPEEISRHVETDPNGMARLRPDRQGSDGFFFAVLAAPRD</sequence>
<feature type="active site" description="Nucleophile" evidence="6">
    <location>
        <position position="372"/>
    </location>
</feature>
<dbReference type="Pfam" id="PF01189">
    <property type="entry name" value="Methyltr_RsmB-F"/>
    <property type="match status" value="1"/>
</dbReference>
<proteinExistence type="inferred from homology"/>
<feature type="domain" description="SAM-dependent MTase RsmB/NOP-type" evidence="7">
    <location>
        <begin position="161"/>
        <end position="434"/>
    </location>
</feature>
<dbReference type="GO" id="GO:0001510">
    <property type="term" value="P:RNA methylation"/>
    <property type="evidence" value="ECO:0007669"/>
    <property type="project" value="InterPro"/>
</dbReference>
<evidence type="ECO:0000256" key="6">
    <source>
        <dbReference type="PROSITE-ProRule" id="PRU01023"/>
    </source>
</evidence>
<keyword evidence="9" id="KW-1185">Reference proteome</keyword>
<dbReference type="PANTHER" id="PTHR22807:SF53">
    <property type="entry name" value="RIBOSOMAL RNA SMALL SUBUNIT METHYLTRANSFERASE B-RELATED"/>
    <property type="match status" value="1"/>
</dbReference>
<dbReference type="PROSITE" id="PS51686">
    <property type="entry name" value="SAM_MT_RSMB_NOP"/>
    <property type="match status" value="1"/>
</dbReference>
<dbReference type="Pfam" id="PF22458">
    <property type="entry name" value="RsmF-B_ferredox"/>
    <property type="match status" value="1"/>
</dbReference>
<dbReference type="RefSeq" id="WP_066100701.1">
    <property type="nucleotide sequence ID" value="NZ_CP016027.1"/>
</dbReference>
<evidence type="ECO:0000256" key="2">
    <source>
        <dbReference type="ARBA" id="ARBA00022603"/>
    </source>
</evidence>
<dbReference type="GO" id="GO:0003723">
    <property type="term" value="F:RNA binding"/>
    <property type="evidence" value="ECO:0007669"/>
    <property type="project" value="UniProtKB-UniRule"/>
</dbReference>
<feature type="binding site" evidence="6">
    <location>
        <position position="275"/>
    </location>
    <ligand>
        <name>S-adenosyl-L-methionine</name>
        <dbReference type="ChEBI" id="CHEBI:59789"/>
    </ligand>
</feature>
<dbReference type="CDD" id="cd02440">
    <property type="entry name" value="AdoMet_MTases"/>
    <property type="match status" value="1"/>
</dbReference>
<evidence type="ECO:0000256" key="1">
    <source>
        <dbReference type="ARBA" id="ARBA00007494"/>
    </source>
</evidence>
<evidence type="ECO:0000256" key="4">
    <source>
        <dbReference type="ARBA" id="ARBA00022691"/>
    </source>
</evidence>
<protein>
    <recommendedName>
        <fullName evidence="7">SAM-dependent MTase RsmB/NOP-type domain-containing protein</fullName>
    </recommendedName>
</protein>
<keyword evidence="2 6" id="KW-0489">Methyltransferase</keyword>
<dbReference type="InterPro" id="IPR054728">
    <property type="entry name" value="RsmB-like_ferredoxin"/>
</dbReference>
<dbReference type="PROSITE" id="PS01153">
    <property type="entry name" value="NOL1_NOP2_SUN"/>
    <property type="match status" value="1"/>
</dbReference>
<feature type="binding site" evidence="6">
    <location>
        <position position="321"/>
    </location>
    <ligand>
        <name>S-adenosyl-L-methionine</name>
        <dbReference type="ChEBI" id="CHEBI:59789"/>
    </ligand>
</feature>